<keyword evidence="2" id="KW-1185">Reference proteome</keyword>
<sequence length="132" mass="15571">MAAKKPRITAEQRKDWRNLPYDQWNTTTVQVYFADMNREHFGVENYLPMRNYGFEQGRIKQALNDHGAELLHRAFDECFRTYRPTREYPLLTAGFAISYRINAIIPKMQAEIGQAQEVEEPPLDYAELANWL</sequence>
<protein>
    <submittedName>
        <fullName evidence="1">Uncharacterized protein</fullName>
    </submittedName>
</protein>
<organism evidence="1 2">
    <name type="scientific">Paenibacillus alvei</name>
    <name type="common">Bacillus alvei</name>
    <dbReference type="NCBI Taxonomy" id="44250"/>
    <lineage>
        <taxon>Bacteria</taxon>
        <taxon>Bacillati</taxon>
        <taxon>Bacillota</taxon>
        <taxon>Bacilli</taxon>
        <taxon>Bacillales</taxon>
        <taxon>Paenibacillaceae</taxon>
        <taxon>Paenibacillus</taxon>
    </lineage>
</organism>
<accession>A0ABT4EGP3</accession>
<dbReference type="EMBL" id="JAMDLY010000024">
    <property type="protein sequence ID" value="MCY9532919.1"/>
    <property type="molecule type" value="Genomic_DNA"/>
</dbReference>
<name>A0ABT4EGP3_PAEAL</name>
<proteinExistence type="predicted"/>
<evidence type="ECO:0000313" key="1">
    <source>
        <dbReference type="EMBL" id="MCY9532919.1"/>
    </source>
</evidence>
<gene>
    <name evidence="1" type="ORF">M5X04_26785</name>
</gene>
<dbReference type="Proteomes" id="UP001527090">
    <property type="component" value="Unassembled WGS sequence"/>
</dbReference>
<reference evidence="1 2" key="1">
    <citation type="submission" date="2022-05" db="EMBL/GenBank/DDBJ databases">
        <title>Genome Sequencing of Bee-Associated Microbes.</title>
        <authorList>
            <person name="Dunlap C."/>
        </authorList>
    </citation>
    <scope>NUCLEOTIDE SEQUENCE [LARGE SCALE GENOMIC DNA]</scope>
    <source>
        <strain evidence="1 2">NRRL NRS-750</strain>
    </source>
</reference>
<evidence type="ECO:0000313" key="2">
    <source>
        <dbReference type="Proteomes" id="UP001527090"/>
    </source>
</evidence>
<comment type="caution">
    <text evidence="1">The sequence shown here is derived from an EMBL/GenBank/DDBJ whole genome shotgun (WGS) entry which is preliminary data.</text>
</comment>
<dbReference type="RefSeq" id="WP_268632995.1">
    <property type="nucleotide sequence ID" value="NZ_JAMDLY010000024.1"/>
</dbReference>